<feature type="non-terminal residue" evidence="3">
    <location>
        <position position="523"/>
    </location>
</feature>
<dbReference type="GO" id="GO:0003676">
    <property type="term" value="F:nucleic acid binding"/>
    <property type="evidence" value="ECO:0007669"/>
    <property type="project" value="InterPro"/>
</dbReference>
<dbReference type="InterPro" id="IPR050951">
    <property type="entry name" value="Retrovirus_Pol_polyprotein"/>
</dbReference>
<dbReference type="InterPro" id="IPR041588">
    <property type="entry name" value="Integrase_H2C2"/>
</dbReference>
<feature type="domain" description="Integrase catalytic" evidence="2">
    <location>
        <begin position="259"/>
        <end position="441"/>
    </location>
</feature>
<reference evidence="3 4" key="1">
    <citation type="submission" date="2020-04" db="EMBL/GenBank/DDBJ databases">
        <title>Perkinsus olseni comparative genomics.</title>
        <authorList>
            <person name="Bogema D.R."/>
        </authorList>
    </citation>
    <scope>NUCLEOTIDE SEQUENCE [LARGE SCALE GENOMIC DNA]</scope>
    <source>
        <strain evidence="3">ATCC PRA-179</strain>
    </source>
</reference>
<evidence type="ECO:0000259" key="2">
    <source>
        <dbReference type="PROSITE" id="PS50994"/>
    </source>
</evidence>
<dbReference type="EMBL" id="JABAHT010001803">
    <property type="protein sequence ID" value="KAF4648369.1"/>
    <property type="molecule type" value="Genomic_DNA"/>
</dbReference>
<evidence type="ECO:0000256" key="1">
    <source>
        <dbReference type="SAM" id="MobiDB-lite"/>
    </source>
</evidence>
<gene>
    <name evidence="3" type="ORF">FOZ61_002802</name>
</gene>
<dbReference type="SUPFAM" id="SSF53098">
    <property type="entry name" value="Ribonuclease H-like"/>
    <property type="match status" value="1"/>
</dbReference>
<organism evidence="3 4">
    <name type="scientific">Perkinsus olseni</name>
    <name type="common">Perkinsus atlanticus</name>
    <dbReference type="NCBI Taxonomy" id="32597"/>
    <lineage>
        <taxon>Eukaryota</taxon>
        <taxon>Sar</taxon>
        <taxon>Alveolata</taxon>
        <taxon>Perkinsozoa</taxon>
        <taxon>Perkinsea</taxon>
        <taxon>Perkinsida</taxon>
        <taxon>Perkinsidae</taxon>
        <taxon>Perkinsus</taxon>
    </lineage>
</organism>
<accession>A0A7J6KP40</accession>
<dbReference type="AlphaFoldDB" id="A0A7J6KP40"/>
<protein>
    <recommendedName>
        <fullName evidence="2">Integrase catalytic domain-containing protein</fullName>
    </recommendedName>
</protein>
<name>A0A7J6KP40_PEROL</name>
<dbReference type="Gene3D" id="3.30.420.10">
    <property type="entry name" value="Ribonuclease H-like superfamily/Ribonuclease H"/>
    <property type="match status" value="1"/>
</dbReference>
<dbReference type="InterPro" id="IPR036397">
    <property type="entry name" value="RNaseH_sf"/>
</dbReference>
<comment type="caution">
    <text evidence="3">The sequence shown here is derived from an EMBL/GenBank/DDBJ whole genome shotgun (WGS) entry which is preliminary data.</text>
</comment>
<dbReference type="InterPro" id="IPR012337">
    <property type="entry name" value="RNaseH-like_sf"/>
</dbReference>
<evidence type="ECO:0000313" key="3">
    <source>
        <dbReference type="EMBL" id="KAF4648369.1"/>
    </source>
</evidence>
<feature type="compositionally biased region" description="Polar residues" evidence="1">
    <location>
        <begin position="41"/>
        <end position="53"/>
    </location>
</feature>
<dbReference type="PROSITE" id="PS50994">
    <property type="entry name" value="INTEGRASE"/>
    <property type="match status" value="1"/>
</dbReference>
<evidence type="ECO:0000313" key="4">
    <source>
        <dbReference type="Proteomes" id="UP000570595"/>
    </source>
</evidence>
<feature type="region of interest" description="Disordered" evidence="1">
    <location>
        <begin position="31"/>
        <end position="53"/>
    </location>
</feature>
<dbReference type="Proteomes" id="UP000570595">
    <property type="component" value="Unassembled WGS sequence"/>
</dbReference>
<proteinExistence type="predicted"/>
<dbReference type="PANTHER" id="PTHR37984:SF5">
    <property type="entry name" value="PROTEIN NYNRIN-LIKE"/>
    <property type="match status" value="1"/>
</dbReference>
<dbReference type="Gene3D" id="1.10.340.70">
    <property type="match status" value="1"/>
</dbReference>
<feature type="non-terminal residue" evidence="3">
    <location>
        <position position="1"/>
    </location>
</feature>
<dbReference type="Pfam" id="PF17921">
    <property type="entry name" value="Integrase_H2C2"/>
    <property type="match status" value="1"/>
</dbReference>
<sequence length="523" mass="58389">SIPYVVKHCKGLSNDFADLLSRWMAAPTTSTPEITDVPKPTMNTSTRGGMPTPSSYNDTLLVKPFMVNLHQEDNSPDDEPRANEGVRLGQQQAQEVRRALLVDDSTYLGVRLKDIYTIAADEEEDVNIPEVALKRVKKWIEDKYFVMRETAGVKLLYTTPVIRKDMTKEAEDNYGDYVMVVPGDCNVNVVPQVAGSERFDMRQSILYMNHDTIIAAHGSEATTLRSVLTYYWWPSLVKDIRNHRLSCAICQPSSYLSAVGTLPTTRERFKVYSIDFKEIPDELKSRLELNHEAAILSCIDLGTGEVTFEYVKDHSVYTVCLFLWTKVIARHGPPAKVCSDQAASFVSAVVAKLAKLFGFTMKTSASRNPTGNSRIERAHKSLGFLLQAMLYSGDGADENDLKVYLAAAEARANFKLAEGEELSVHAAVYGQAPNGFLDEDQEEVDDSEYTEPEIDGIFQAATYACATLADLRDLKAHYNVGYRLTQFHMGKVPKLKEGDRVLHQNVGDEIVKVYVADNNNKPT</sequence>
<dbReference type="OrthoDB" id="448335at2759"/>
<dbReference type="InterPro" id="IPR001584">
    <property type="entry name" value="Integrase_cat-core"/>
</dbReference>
<dbReference type="GO" id="GO:0015074">
    <property type="term" value="P:DNA integration"/>
    <property type="evidence" value="ECO:0007669"/>
    <property type="project" value="InterPro"/>
</dbReference>
<dbReference type="PANTHER" id="PTHR37984">
    <property type="entry name" value="PROTEIN CBG26694"/>
    <property type="match status" value="1"/>
</dbReference>